<feature type="region of interest" description="Disordered" evidence="5">
    <location>
        <begin position="1"/>
        <end position="23"/>
    </location>
</feature>
<name>A0ABQ8UNV3_9EUKA</name>
<feature type="region of interest" description="Disordered" evidence="5">
    <location>
        <begin position="456"/>
        <end position="482"/>
    </location>
</feature>
<evidence type="ECO:0000313" key="7">
    <source>
        <dbReference type="EMBL" id="KAJ4459392.1"/>
    </source>
</evidence>
<evidence type="ECO:0000256" key="2">
    <source>
        <dbReference type="ARBA" id="ARBA00022692"/>
    </source>
</evidence>
<feature type="compositionally biased region" description="Pro residues" evidence="5">
    <location>
        <begin position="405"/>
        <end position="437"/>
    </location>
</feature>
<evidence type="ECO:0000256" key="6">
    <source>
        <dbReference type="SAM" id="Phobius"/>
    </source>
</evidence>
<comment type="subcellular location">
    <subcellularLocation>
        <location evidence="1">Membrane</location>
        <topology evidence="1">Multi-pass membrane protein</topology>
    </subcellularLocation>
</comment>
<evidence type="ECO:0000256" key="5">
    <source>
        <dbReference type="SAM" id="MobiDB-lite"/>
    </source>
</evidence>
<keyword evidence="4 6" id="KW-0472">Membrane</keyword>
<organism evidence="7 8">
    <name type="scientific">Paratrimastix pyriformis</name>
    <dbReference type="NCBI Taxonomy" id="342808"/>
    <lineage>
        <taxon>Eukaryota</taxon>
        <taxon>Metamonada</taxon>
        <taxon>Preaxostyla</taxon>
        <taxon>Paratrimastigidae</taxon>
        <taxon>Paratrimastix</taxon>
    </lineage>
</organism>
<feature type="transmembrane region" description="Helical" evidence="6">
    <location>
        <begin position="352"/>
        <end position="376"/>
    </location>
</feature>
<evidence type="ECO:0000313" key="8">
    <source>
        <dbReference type="Proteomes" id="UP001141327"/>
    </source>
</evidence>
<evidence type="ECO:0000256" key="4">
    <source>
        <dbReference type="ARBA" id="ARBA00023136"/>
    </source>
</evidence>
<evidence type="ECO:0000256" key="1">
    <source>
        <dbReference type="ARBA" id="ARBA00004141"/>
    </source>
</evidence>
<evidence type="ECO:0000256" key="3">
    <source>
        <dbReference type="ARBA" id="ARBA00022989"/>
    </source>
</evidence>
<feature type="transmembrane region" description="Helical" evidence="6">
    <location>
        <begin position="72"/>
        <end position="92"/>
    </location>
</feature>
<feature type="transmembrane region" description="Helical" evidence="6">
    <location>
        <begin position="113"/>
        <end position="138"/>
    </location>
</feature>
<feature type="transmembrane region" description="Helical" evidence="6">
    <location>
        <begin position="43"/>
        <end position="66"/>
    </location>
</feature>
<protein>
    <submittedName>
        <fullName evidence="7">Uncharacterized protein</fullName>
    </submittedName>
</protein>
<feature type="transmembrane region" description="Helical" evidence="6">
    <location>
        <begin position="275"/>
        <end position="298"/>
    </location>
</feature>
<feature type="transmembrane region" description="Helical" evidence="6">
    <location>
        <begin position="181"/>
        <end position="201"/>
    </location>
</feature>
<keyword evidence="2 6" id="KW-0812">Transmembrane</keyword>
<comment type="caution">
    <text evidence="7">The sequence shown here is derived from an EMBL/GenBank/DDBJ whole genome shotgun (WGS) entry which is preliminary data.</text>
</comment>
<dbReference type="Proteomes" id="UP001141327">
    <property type="component" value="Unassembled WGS sequence"/>
</dbReference>
<keyword evidence="8" id="KW-1185">Reference proteome</keyword>
<accession>A0ABQ8UNV3</accession>
<feature type="compositionally biased region" description="Low complexity" evidence="5">
    <location>
        <begin position="459"/>
        <end position="481"/>
    </location>
</feature>
<proteinExistence type="predicted"/>
<feature type="transmembrane region" description="Helical" evidence="6">
    <location>
        <begin position="213"/>
        <end position="235"/>
    </location>
</feature>
<keyword evidence="3 6" id="KW-1133">Transmembrane helix</keyword>
<sequence length="529" mass="56719">MRAEASKWSPKKHARRLEAPPHLSQSHSRFSQMASCSCFERSLWLLNTLFQLLGLALLAMGIYALIKIGGVIAALPIAIIVIGCGLVLVGMLGDAGAKYNPNLKDTYPKQKWLISYFFGLFLFFLALVLFGVLCFISQDRITAIVKADFTKILALFKDLIPGSIPSDSEVIAYIVKNLQTVGAIALGTSAVLIFGMVLSGYRLGVDLWWASMSIGNFIILLAGGFLVGFAVYTYVTVPLAGLTVPLVLGIFGIVLIIVAMWGWISYCARKPCCMVFISVMLILCSLVILAAGILVLFFTDMFSDQLAVWCEAPASEAACRDALQFFTNASSTMTVAELVEVFRGFLNGNLRYTGIGAVICTIVGTWMTISTIVTACTNSRRPGAKKPAPKPANVSELTSRTVKPLPTPTPTPTPTPATYPPRTGPPRAHPGPVAPTPAPVYANSGYMPAAPAPAPPVSGYYQQQQPGYAYPTAPQPQQYGPDAYGYAAQGQPSAYAYQTGGYPTGTNLPSTPTAMTGYAEPYTASYYAR</sequence>
<dbReference type="InterPro" id="IPR018499">
    <property type="entry name" value="Tetraspanin/Peripherin"/>
</dbReference>
<feature type="region of interest" description="Disordered" evidence="5">
    <location>
        <begin position="379"/>
        <end position="437"/>
    </location>
</feature>
<gene>
    <name evidence="7" type="ORF">PAPYR_4698</name>
</gene>
<feature type="transmembrane region" description="Helical" evidence="6">
    <location>
        <begin position="241"/>
        <end position="263"/>
    </location>
</feature>
<dbReference type="Pfam" id="PF00335">
    <property type="entry name" value="Tetraspanin"/>
    <property type="match status" value="1"/>
</dbReference>
<dbReference type="EMBL" id="JAPMOS010000020">
    <property type="protein sequence ID" value="KAJ4459392.1"/>
    <property type="molecule type" value="Genomic_DNA"/>
</dbReference>
<reference evidence="7" key="1">
    <citation type="journal article" date="2022" name="bioRxiv">
        <title>Genomics of Preaxostyla Flagellates Illuminates Evolutionary Transitions and the Path Towards Mitochondrial Loss.</title>
        <authorList>
            <person name="Novak L.V.F."/>
            <person name="Treitli S.C."/>
            <person name="Pyrih J."/>
            <person name="Halakuc P."/>
            <person name="Pipaliya S.V."/>
            <person name="Vacek V."/>
            <person name="Brzon O."/>
            <person name="Soukal P."/>
            <person name="Eme L."/>
            <person name="Dacks J.B."/>
            <person name="Karnkowska A."/>
            <person name="Elias M."/>
            <person name="Hampl V."/>
        </authorList>
    </citation>
    <scope>NUCLEOTIDE SEQUENCE</scope>
    <source>
        <strain evidence="7">RCP-MX</strain>
    </source>
</reference>